<gene>
    <name evidence="1" type="ORF">PCON_07306</name>
</gene>
<dbReference type="AlphaFoldDB" id="U4LBP1"/>
<name>U4LBP1_PYROM</name>
<dbReference type="Proteomes" id="UP000018144">
    <property type="component" value="Unassembled WGS sequence"/>
</dbReference>
<reference evidence="1 2" key="1">
    <citation type="journal article" date="2013" name="PLoS Genet.">
        <title>The genome and development-dependent transcriptomes of Pyronema confluens: a window into fungal evolution.</title>
        <authorList>
            <person name="Traeger S."/>
            <person name="Altegoer F."/>
            <person name="Freitag M."/>
            <person name="Gabaldon T."/>
            <person name="Kempken F."/>
            <person name="Kumar A."/>
            <person name="Marcet-Houben M."/>
            <person name="Poggeler S."/>
            <person name="Stajich J.E."/>
            <person name="Nowrousian M."/>
        </authorList>
    </citation>
    <scope>NUCLEOTIDE SEQUENCE [LARGE SCALE GENOMIC DNA]</scope>
    <source>
        <strain evidence="2">CBS 100304</strain>
        <tissue evidence="1">Vegetative mycelium</tissue>
    </source>
</reference>
<sequence length="30" mass="3440">MYSMVAYQVHSYCASASGRLDIQRLHVCHI</sequence>
<evidence type="ECO:0000313" key="1">
    <source>
        <dbReference type="EMBL" id="CCX07717.1"/>
    </source>
</evidence>
<protein>
    <submittedName>
        <fullName evidence="1">Uncharacterized protein</fullName>
    </submittedName>
</protein>
<evidence type="ECO:0000313" key="2">
    <source>
        <dbReference type="Proteomes" id="UP000018144"/>
    </source>
</evidence>
<dbReference type="EMBL" id="HF935364">
    <property type="protein sequence ID" value="CCX07717.1"/>
    <property type="molecule type" value="Genomic_DNA"/>
</dbReference>
<keyword evidence="2" id="KW-1185">Reference proteome</keyword>
<organism evidence="1 2">
    <name type="scientific">Pyronema omphalodes (strain CBS 100304)</name>
    <name type="common">Pyronema confluens</name>
    <dbReference type="NCBI Taxonomy" id="1076935"/>
    <lineage>
        <taxon>Eukaryota</taxon>
        <taxon>Fungi</taxon>
        <taxon>Dikarya</taxon>
        <taxon>Ascomycota</taxon>
        <taxon>Pezizomycotina</taxon>
        <taxon>Pezizomycetes</taxon>
        <taxon>Pezizales</taxon>
        <taxon>Pyronemataceae</taxon>
        <taxon>Pyronema</taxon>
    </lineage>
</organism>
<proteinExistence type="predicted"/>
<accession>U4LBP1</accession>